<organism evidence="1 2">
    <name type="scientific">Actinomadura rubrisoli</name>
    <dbReference type="NCBI Taxonomy" id="2530368"/>
    <lineage>
        <taxon>Bacteria</taxon>
        <taxon>Bacillati</taxon>
        <taxon>Actinomycetota</taxon>
        <taxon>Actinomycetes</taxon>
        <taxon>Streptosporangiales</taxon>
        <taxon>Thermomonosporaceae</taxon>
        <taxon>Actinomadura</taxon>
    </lineage>
</organism>
<dbReference type="OrthoDB" id="2989600at2"/>
<dbReference type="RefSeq" id="WP_131889126.1">
    <property type="nucleotide sequence ID" value="NZ_SMKU01000005.1"/>
</dbReference>
<evidence type="ECO:0000313" key="2">
    <source>
        <dbReference type="Proteomes" id="UP000294513"/>
    </source>
</evidence>
<dbReference type="InterPro" id="IPR008949">
    <property type="entry name" value="Isoprenoid_synthase_dom_sf"/>
</dbReference>
<protein>
    <submittedName>
        <fullName evidence="1">Glutamate dehydrogenase</fullName>
    </submittedName>
</protein>
<gene>
    <name evidence="1" type="ORF">E1298_02770</name>
</gene>
<sequence>MTAPSAIAPEITMHLPPVYLPMPLLSHPQLDLLEQRGIAWMAQHGFCDDPALRKRIIDSMGAHFYGYVCPAADTDRLQMAVDWAYLMFLFDDVHGDSAQTDADGDNYAFLDLAVRIVRTLETPTARILDSRHPFTAPIVDLATRLHRCTSPVQLRRLADAHALWLLGVAWEIPASRHPATSLDDYLCTRHMYAAAAPTITWLQITDPEPIDDTEITHPRVRALTEMAGTVAAIDDDLYGYGKDQWLARRHSGPAMAPANLIDVYTTQDQLSPDTALHACVALRDRIVHRFLQVRDQVTPEASPALTRYLHNLTCLMRGNYEYGLAAARYTNPDGLHPGAVHITGSTTDTPAAVGPPGIPGIDWWWAP</sequence>
<dbReference type="SUPFAM" id="SSF48576">
    <property type="entry name" value="Terpenoid synthases"/>
    <property type="match status" value="1"/>
</dbReference>
<name>A0A4R5CED4_9ACTN</name>
<reference evidence="1 2" key="1">
    <citation type="submission" date="2019-03" db="EMBL/GenBank/DDBJ databases">
        <title>Draft genome sequences of novel Actinobacteria.</title>
        <authorList>
            <person name="Sahin N."/>
            <person name="Ay H."/>
            <person name="Saygin H."/>
        </authorList>
    </citation>
    <scope>NUCLEOTIDE SEQUENCE [LARGE SCALE GENOMIC DNA]</scope>
    <source>
        <strain evidence="1 2">H3C3</strain>
    </source>
</reference>
<dbReference type="AlphaFoldDB" id="A0A4R5CED4"/>
<keyword evidence="2" id="KW-1185">Reference proteome</keyword>
<dbReference type="Pfam" id="PF19086">
    <property type="entry name" value="Terpene_syn_C_2"/>
    <property type="match status" value="1"/>
</dbReference>
<dbReference type="Proteomes" id="UP000294513">
    <property type="component" value="Unassembled WGS sequence"/>
</dbReference>
<proteinExistence type="predicted"/>
<comment type="caution">
    <text evidence="1">The sequence shown here is derived from an EMBL/GenBank/DDBJ whole genome shotgun (WGS) entry which is preliminary data.</text>
</comment>
<dbReference type="EMBL" id="SMKU01000005">
    <property type="protein sequence ID" value="TDD96710.1"/>
    <property type="molecule type" value="Genomic_DNA"/>
</dbReference>
<dbReference type="Gene3D" id="1.10.600.10">
    <property type="entry name" value="Farnesyl Diphosphate Synthase"/>
    <property type="match status" value="1"/>
</dbReference>
<evidence type="ECO:0000313" key="1">
    <source>
        <dbReference type="EMBL" id="TDD96710.1"/>
    </source>
</evidence>
<accession>A0A4R5CED4</accession>